<protein>
    <submittedName>
        <fullName evidence="2">EVE domain-containing protein</fullName>
    </submittedName>
</protein>
<evidence type="ECO:0000313" key="2">
    <source>
        <dbReference type="EMBL" id="MDC0744254.1"/>
    </source>
</evidence>
<dbReference type="PANTHER" id="PTHR14087">
    <property type="entry name" value="THYMOCYTE NUCLEAR PROTEIN 1"/>
    <property type="match status" value="1"/>
</dbReference>
<accession>A0ABT5ESB7</accession>
<reference evidence="2 3" key="1">
    <citation type="submission" date="2022-11" db="EMBL/GenBank/DDBJ databases">
        <title>Minimal conservation of predation-associated metabolite biosynthetic gene clusters underscores biosynthetic potential of Myxococcota including descriptions for ten novel species: Archangium lansinium sp. nov., Myxococcus landrumus sp. nov., Nannocystis bai.</title>
        <authorList>
            <person name="Ahearne A."/>
            <person name="Stevens C."/>
            <person name="Dowd S."/>
        </authorList>
    </citation>
    <scope>NUCLEOTIDE SEQUENCE [LARGE SCALE GENOMIC DNA]</scope>
    <source>
        <strain evidence="2 3">RJM3</strain>
    </source>
</reference>
<dbReference type="SUPFAM" id="SSF88697">
    <property type="entry name" value="PUA domain-like"/>
    <property type="match status" value="1"/>
</dbReference>
<dbReference type="Pfam" id="PF01878">
    <property type="entry name" value="EVE"/>
    <property type="match status" value="1"/>
</dbReference>
<comment type="caution">
    <text evidence="2">The sequence shown here is derived from an EMBL/GenBank/DDBJ whole genome shotgun (WGS) entry which is preliminary data.</text>
</comment>
<dbReference type="InterPro" id="IPR015947">
    <property type="entry name" value="PUA-like_sf"/>
</dbReference>
<organism evidence="2 3">
    <name type="scientific">Polyangium mundeleinium</name>
    <dbReference type="NCBI Taxonomy" id="2995306"/>
    <lineage>
        <taxon>Bacteria</taxon>
        <taxon>Pseudomonadati</taxon>
        <taxon>Myxococcota</taxon>
        <taxon>Polyangia</taxon>
        <taxon>Polyangiales</taxon>
        <taxon>Polyangiaceae</taxon>
        <taxon>Polyangium</taxon>
    </lineage>
</organism>
<keyword evidence="3" id="KW-1185">Reference proteome</keyword>
<evidence type="ECO:0000259" key="1">
    <source>
        <dbReference type="Pfam" id="PF01878"/>
    </source>
</evidence>
<name>A0ABT5ESB7_9BACT</name>
<dbReference type="EMBL" id="JAQNDO010000001">
    <property type="protein sequence ID" value="MDC0744254.1"/>
    <property type="molecule type" value="Genomic_DNA"/>
</dbReference>
<proteinExistence type="predicted"/>
<dbReference type="InterPro" id="IPR052181">
    <property type="entry name" value="5hmC_binding"/>
</dbReference>
<evidence type="ECO:0000313" key="3">
    <source>
        <dbReference type="Proteomes" id="UP001221411"/>
    </source>
</evidence>
<dbReference type="CDD" id="cd21133">
    <property type="entry name" value="EVE"/>
    <property type="match status" value="1"/>
</dbReference>
<dbReference type="InterPro" id="IPR002740">
    <property type="entry name" value="EVE_domain"/>
</dbReference>
<dbReference type="InterPro" id="IPR047197">
    <property type="entry name" value="THYN1-like_EVE"/>
</dbReference>
<feature type="domain" description="EVE" evidence="1">
    <location>
        <begin position="7"/>
        <end position="135"/>
    </location>
</feature>
<sequence length="149" mass="16966">MTTEMHYWLVKSEPYKYSFARLLADKRAVWDGVRNYEARNNLRAMKKGDLLLFYHSNEGKAVVGIARVAREAYPDPTAEGEDWSAIDVEPVISLKAPVELEVIKSDPFLTDIALLKRSRLSVVPVSAEHFEHVLALGKTKLPVRKTRRT</sequence>
<dbReference type="PANTHER" id="PTHR14087:SF7">
    <property type="entry name" value="THYMOCYTE NUCLEAR PROTEIN 1"/>
    <property type="match status" value="1"/>
</dbReference>
<dbReference type="Gene3D" id="3.10.590.10">
    <property type="entry name" value="ph1033 like domains"/>
    <property type="match status" value="1"/>
</dbReference>
<dbReference type="Proteomes" id="UP001221411">
    <property type="component" value="Unassembled WGS sequence"/>
</dbReference>
<gene>
    <name evidence="2" type="ORF">POL67_23190</name>
</gene>